<dbReference type="GO" id="GO:0005763">
    <property type="term" value="C:mitochondrial small ribosomal subunit"/>
    <property type="evidence" value="ECO:0007669"/>
    <property type="project" value="TreeGrafter"/>
</dbReference>
<dbReference type="FunFam" id="3.30.860.10:FF:000003">
    <property type="entry name" value="Ribosomal protein S19, mitochondrial"/>
    <property type="match status" value="1"/>
</dbReference>
<dbReference type="Gene3D" id="3.30.860.10">
    <property type="entry name" value="30s Ribosomal Protein S19, Chain A"/>
    <property type="match status" value="1"/>
</dbReference>
<dbReference type="PRINTS" id="PR00975">
    <property type="entry name" value="RIBOSOMALS19"/>
</dbReference>
<dbReference type="PROSITE" id="PS00323">
    <property type="entry name" value="RIBOSOMAL_S19"/>
    <property type="match status" value="1"/>
</dbReference>
<evidence type="ECO:0000256" key="1">
    <source>
        <dbReference type="ARBA" id="ARBA00007345"/>
    </source>
</evidence>
<dbReference type="PANTHER" id="PTHR11880">
    <property type="entry name" value="RIBOSOMAL PROTEIN S19P FAMILY MEMBER"/>
    <property type="match status" value="1"/>
</dbReference>
<dbReference type="InterPro" id="IPR002222">
    <property type="entry name" value="Ribosomal_uS19"/>
</dbReference>
<evidence type="ECO:0000256" key="4">
    <source>
        <dbReference type="RuleBase" id="RU003485"/>
    </source>
</evidence>
<evidence type="ECO:0000256" key="5">
    <source>
        <dbReference type="SAM" id="MobiDB-lite"/>
    </source>
</evidence>
<evidence type="ECO:0008006" key="7">
    <source>
        <dbReference type="Google" id="ProtNLM"/>
    </source>
</evidence>
<evidence type="ECO:0000313" key="6">
    <source>
        <dbReference type="EMBL" id="MBW98123.1"/>
    </source>
</evidence>
<dbReference type="GO" id="GO:0000028">
    <property type="term" value="P:ribosomal small subunit assembly"/>
    <property type="evidence" value="ECO:0007669"/>
    <property type="project" value="TreeGrafter"/>
</dbReference>
<dbReference type="GO" id="GO:0003735">
    <property type="term" value="F:structural constituent of ribosome"/>
    <property type="evidence" value="ECO:0007669"/>
    <property type="project" value="InterPro"/>
</dbReference>
<dbReference type="HAMAP" id="MF_00531">
    <property type="entry name" value="Ribosomal_uS19"/>
    <property type="match status" value="1"/>
</dbReference>
<protein>
    <recommendedName>
        <fullName evidence="7">Ribosomal protein S19</fullName>
    </recommendedName>
</protein>
<name>A0A2P2JXC6_RHIMU</name>
<accession>A0A2P2JXC6</accession>
<dbReference type="Pfam" id="PF00203">
    <property type="entry name" value="Ribosomal_S19"/>
    <property type="match status" value="1"/>
</dbReference>
<dbReference type="PANTHER" id="PTHR11880:SF67">
    <property type="entry name" value="SMALL RIBOSOMAL SUBUNIT PROTEIN US19M"/>
    <property type="match status" value="1"/>
</dbReference>
<keyword evidence="3 4" id="KW-0687">Ribonucleoprotein</keyword>
<reference evidence="6" key="1">
    <citation type="submission" date="2018-02" db="EMBL/GenBank/DDBJ databases">
        <title>Rhizophora mucronata_Transcriptome.</title>
        <authorList>
            <person name="Meera S.P."/>
            <person name="Sreeshan A."/>
            <person name="Augustine A."/>
        </authorList>
    </citation>
    <scope>NUCLEOTIDE SEQUENCE</scope>
    <source>
        <tissue evidence="6">Leaf</tissue>
    </source>
</reference>
<dbReference type="SUPFAM" id="SSF54570">
    <property type="entry name" value="Ribosomal protein S19"/>
    <property type="match status" value="1"/>
</dbReference>
<keyword evidence="2 4" id="KW-0689">Ribosomal protein</keyword>
<dbReference type="AlphaFoldDB" id="A0A2P2JXC6"/>
<dbReference type="InterPro" id="IPR020934">
    <property type="entry name" value="Ribosomal_uS19_CS"/>
</dbReference>
<proteinExistence type="inferred from homology"/>
<dbReference type="GO" id="GO:0003723">
    <property type="term" value="F:RNA binding"/>
    <property type="evidence" value="ECO:0007669"/>
    <property type="project" value="InterPro"/>
</dbReference>
<organism evidence="6">
    <name type="scientific">Rhizophora mucronata</name>
    <name type="common">Asiatic mangrove</name>
    <dbReference type="NCBI Taxonomy" id="61149"/>
    <lineage>
        <taxon>Eukaryota</taxon>
        <taxon>Viridiplantae</taxon>
        <taxon>Streptophyta</taxon>
        <taxon>Embryophyta</taxon>
        <taxon>Tracheophyta</taxon>
        <taxon>Spermatophyta</taxon>
        <taxon>Magnoliopsida</taxon>
        <taxon>eudicotyledons</taxon>
        <taxon>Gunneridae</taxon>
        <taxon>Pentapetalae</taxon>
        <taxon>rosids</taxon>
        <taxon>fabids</taxon>
        <taxon>Malpighiales</taxon>
        <taxon>Rhizophoraceae</taxon>
        <taxon>Rhizophora</taxon>
    </lineage>
</organism>
<feature type="region of interest" description="Disordered" evidence="5">
    <location>
        <begin position="132"/>
        <end position="153"/>
    </location>
</feature>
<evidence type="ECO:0000256" key="2">
    <source>
        <dbReference type="ARBA" id="ARBA00022980"/>
    </source>
</evidence>
<dbReference type="EMBL" id="GGEC01017640">
    <property type="protein sequence ID" value="MBW98123.1"/>
    <property type="molecule type" value="Transcribed_RNA"/>
</dbReference>
<evidence type="ECO:0000256" key="3">
    <source>
        <dbReference type="ARBA" id="ARBA00023274"/>
    </source>
</evidence>
<comment type="similarity">
    <text evidence="1 4">Belongs to the universal ribosomal protein uS19 family.</text>
</comment>
<sequence>MSFVASRIFKSCRAFLAPVAASKPPFPINSQQLQQPALFGVSAGLNPRSIDFTQWRSVSRIPFVDAFLLKMKKNTKRLNNRKIWSRRSTILPEFVNTTVRIYNGKTFIRCKINEGKVGHKFGEFALTRKRRKLLPANAGPGKKKAKGKRARQM</sequence>
<dbReference type="GO" id="GO:0006412">
    <property type="term" value="P:translation"/>
    <property type="evidence" value="ECO:0007669"/>
    <property type="project" value="InterPro"/>
</dbReference>
<dbReference type="InterPro" id="IPR023575">
    <property type="entry name" value="Ribosomal_uS19_SF"/>
</dbReference>
<feature type="compositionally biased region" description="Basic residues" evidence="5">
    <location>
        <begin position="141"/>
        <end position="153"/>
    </location>
</feature>